<organism evidence="1 2">
    <name type="scientific">Marisediminitalea aggregata</name>
    <dbReference type="NCBI Taxonomy" id="634436"/>
    <lineage>
        <taxon>Bacteria</taxon>
        <taxon>Pseudomonadati</taxon>
        <taxon>Pseudomonadota</taxon>
        <taxon>Gammaproteobacteria</taxon>
        <taxon>Alteromonadales</taxon>
        <taxon>Alteromonadaceae</taxon>
        <taxon>Marisediminitalea</taxon>
    </lineage>
</organism>
<reference evidence="2" key="1">
    <citation type="submission" date="2016-11" db="EMBL/GenBank/DDBJ databases">
        <authorList>
            <person name="Varghese N."/>
            <person name="Submissions S."/>
        </authorList>
    </citation>
    <scope>NUCLEOTIDE SEQUENCE [LARGE SCALE GENOMIC DNA]</scope>
    <source>
        <strain evidence="2">CGMCC 1.8995</strain>
    </source>
</reference>
<name>A0A1M5REP4_9ALTE</name>
<dbReference type="Proteomes" id="UP000184520">
    <property type="component" value="Unassembled WGS sequence"/>
</dbReference>
<proteinExistence type="predicted"/>
<dbReference type="EMBL" id="FQWD01000007">
    <property type="protein sequence ID" value="SHH24688.1"/>
    <property type="molecule type" value="Genomic_DNA"/>
</dbReference>
<dbReference type="OrthoDB" id="547680at2"/>
<sequence length="312" mass="35951">MFVTLTNRVSKRVKRMSWKTITLFIAAMGVFMAPGSALAANWSIHYPRPIDENDQRHDYPLTLLKLALSKTGVRYTLTPSERILLQGKSIRQLKENREINILWVMTDTQREKELLPIRIPIHKGLIGWRVFLINQSLEDRFEKVTDFQSLTKLTPLQGAEWPDTKILQSNGFNVLTVTDFPEAFSRLALRQGDFFPRAVSEVLDELNYSSLDPDIVLEKDLVIHYPTAMYYFVNRANPTMARLIETGLRRALEDGSFDNIFISHHREALLKVDIGNRKVFHIDNPLLPPGTPLDDKALWFDPEKHTPNVNDD</sequence>
<gene>
    <name evidence="1" type="ORF">SAMN05216361_4153</name>
</gene>
<evidence type="ECO:0008006" key="3">
    <source>
        <dbReference type="Google" id="ProtNLM"/>
    </source>
</evidence>
<dbReference type="AlphaFoldDB" id="A0A1M5REP4"/>
<evidence type="ECO:0000313" key="2">
    <source>
        <dbReference type="Proteomes" id="UP000184520"/>
    </source>
</evidence>
<dbReference type="SUPFAM" id="SSF53850">
    <property type="entry name" value="Periplasmic binding protein-like II"/>
    <property type="match status" value="1"/>
</dbReference>
<protein>
    <recommendedName>
        <fullName evidence="3">ABC-type amino acid transport substrate-binding protein</fullName>
    </recommendedName>
</protein>
<evidence type="ECO:0000313" key="1">
    <source>
        <dbReference type="EMBL" id="SHH24688.1"/>
    </source>
</evidence>
<dbReference type="STRING" id="634436.SAMN05216361_4153"/>
<keyword evidence="2" id="KW-1185">Reference proteome</keyword>
<accession>A0A1M5REP4</accession>